<evidence type="ECO:0000256" key="3">
    <source>
        <dbReference type="ARBA" id="ARBA00022989"/>
    </source>
</evidence>
<dbReference type="RefSeq" id="WP_139079861.1">
    <property type="nucleotide sequence ID" value="NZ_VDFV01000001.1"/>
</dbReference>
<evidence type="ECO:0000256" key="5">
    <source>
        <dbReference type="SAM" id="Phobius"/>
    </source>
</evidence>
<comment type="caution">
    <text evidence="6">The sequence shown here is derived from an EMBL/GenBank/DDBJ whole genome shotgun (WGS) entry which is preliminary data.</text>
</comment>
<protein>
    <submittedName>
        <fullName evidence="6">DUF2585 family protein</fullName>
    </submittedName>
</protein>
<organism evidence="6 7">
    <name type="scientific">Rubellimicrobium roseum</name>
    <dbReference type="NCBI Taxonomy" id="687525"/>
    <lineage>
        <taxon>Bacteria</taxon>
        <taxon>Pseudomonadati</taxon>
        <taxon>Pseudomonadota</taxon>
        <taxon>Alphaproteobacteria</taxon>
        <taxon>Rhodobacterales</taxon>
        <taxon>Roseobacteraceae</taxon>
        <taxon>Rubellimicrobium</taxon>
    </lineage>
</organism>
<dbReference type="Proteomes" id="UP000305709">
    <property type="component" value="Unassembled WGS sequence"/>
</dbReference>
<reference evidence="6 7" key="1">
    <citation type="submission" date="2019-06" db="EMBL/GenBank/DDBJ databases">
        <authorList>
            <person name="Jiang L."/>
        </authorList>
    </citation>
    <scope>NUCLEOTIDE SEQUENCE [LARGE SCALE GENOMIC DNA]</scope>
    <source>
        <strain evidence="6 7">YIM 48858</strain>
    </source>
</reference>
<keyword evidence="4 5" id="KW-0472">Membrane</keyword>
<dbReference type="InterPro" id="IPR019691">
    <property type="entry name" value="DUF2585"/>
</dbReference>
<evidence type="ECO:0000256" key="2">
    <source>
        <dbReference type="ARBA" id="ARBA00022692"/>
    </source>
</evidence>
<dbReference type="NCBIfam" id="NF002099">
    <property type="entry name" value="PRK00944.1"/>
    <property type="match status" value="1"/>
</dbReference>
<dbReference type="AlphaFoldDB" id="A0A5C4NQB8"/>
<keyword evidence="2 5" id="KW-0812">Transmembrane</keyword>
<evidence type="ECO:0000256" key="1">
    <source>
        <dbReference type="ARBA" id="ARBA00022475"/>
    </source>
</evidence>
<proteinExistence type="predicted"/>
<evidence type="ECO:0000313" key="6">
    <source>
        <dbReference type="EMBL" id="TNC74867.1"/>
    </source>
</evidence>
<keyword evidence="1" id="KW-1003">Cell membrane</keyword>
<evidence type="ECO:0000313" key="7">
    <source>
        <dbReference type="Proteomes" id="UP000305709"/>
    </source>
</evidence>
<keyword evidence="3 5" id="KW-1133">Transmembrane helix</keyword>
<gene>
    <name evidence="6" type="ORF">FHG71_01675</name>
</gene>
<evidence type="ECO:0000256" key="4">
    <source>
        <dbReference type="ARBA" id="ARBA00023136"/>
    </source>
</evidence>
<dbReference type="EMBL" id="VDFV01000001">
    <property type="protein sequence ID" value="TNC74867.1"/>
    <property type="molecule type" value="Genomic_DNA"/>
</dbReference>
<sequence length="188" mass="21167">MTRNLHPWLVSFLILAVAAAWLLADGRAPLAPSGRILLWYDDPWGAEGSQHLFDWYSPSHLIHGLLFYAGLWLVARRLAIGWRFALAVLVECTWELVENSDAVIERYRTATVSKDYLGDTVLNSVADVVCMALGFWLARRLPVWISAALILLFEVVTVWLIRDGLALNVLMLLWPVEAVREWQAVAAG</sequence>
<dbReference type="OrthoDB" id="9811954at2"/>
<dbReference type="GO" id="GO:0005886">
    <property type="term" value="C:plasma membrane"/>
    <property type="evidence" value="ECO:0007669"/>
    <property type="project" value="InterPro"/>
</dbReference>
<accession>A0A5C4NQB8</accession>
<feature type="transmembrane region" description="Helical" evidence="5">
    <location>
        <begin position="116"/>
        <end position="137"/>
    </location>
</feature>
<dbReference type="Pfam" id="PF10755">
    <property type="entry name" value="DUF2585"/>
    <property type="match status" value="1"/>
</dbReference>
<name>A0A5C4NQB8_9RHOB</name>
<keyword evidence="7" id="KW-1185">Reference proteome</keyword>
<feature type="transmembrane region" description="Helical" evidence="5">
    <location>
        <begin position="57"/>
        <end position="75"/>
    </location>
</feature>
<feature type="transmembrane region" description="Helical" evidence="5">
    <location>
        <begin position="143"/>
        <end position="161"/>
    </location>
</feature>